<dbReference type="RefSeq" id="WP_273691023.1">
    <property type="nucleotide sequence ID" value="NZ_CP117411.1"/>
</dbReference>
<keyword evidence="1" id="KW-1133">Transmembrane helix</keyword>
<dbReference type="EMBL" id="CP117411">
    <property type="protein sequence ID" value="WCT75285.1"/>
    <property type="molecule type" value="Genomic_DNA"/>
</dbReference>
<feature type="transmembrane region" description="Helical" evidence="1">
    <location>
        <begin position="220"/>
        <end position="236"/>
    </location>
</feature>
<dbReference type="InterPro" id="IPR014550">
    <property type="entry name" value="UCP028704_OpgC"/>
</dbReference>
<proteinExistence type="predicted"/>
<feature type="transmembrane region" description="Helical" evidence="1">
    <location>
        <begin position="316"/>
        <end position="342"/>
    </location>
</feature>
<evidence type="ECO:0000313" key="3">
    <source>
        <dbReference type="Proteomes" id="UP001220395"/>
    </source>
</evidence>
<dbReference type="PANTHER" id="PTHR38592:SF3">
    <property type="entry name" value="BLL4819 PROTEIN"/>
    <property type="match status" value="1"/>
</dbReference>
<sequence length="388" mass="43267">MVSETVTSPPAAVSAGPRASRDHAIDLLRGLALITITVNHLTGIVVRGGMKGMPFPTLSHYGFSSAAEIFFLLSGYLVGLVYLRHDRPTDLGRFGKAMLARAGKLYAYNLALFLLVLPLVWVSRKLAWITFYRYFLNGGMGSFGQFLIVYVQPFCLEILAAYMALMLLAPLFAWGLVRWPKTSLLVSIVVWAVSYHYSWLRLPGGTPAGDWLWNFSPGSWQLLFFCAMAAGRWRLLDTVRARVQANHWYFWGALAVLAVLTLMFLSEDWFRIHFYGQNKERLGALRVFHALVVCAVGLSAFWAWPRVQTMVPGRLISAIGSASLPCFVASVAISYAAGYLWLEYDPSHTAYLLLSGASIVALILFAQLRRVLLALRLRLPDLRAQPAI</sequence>
<evidence type="ECO:0000256" key="1">
    <source>
        <dbReference type="SAM" id="Phobius"/>
    </source>
</evidence>
<reference evidence="2 3" key="1">
    <citation type="submission" date="2023-02" db="EMBL/GenBank/DDBJ databases">
        <title>Genome sequence of Sphingomonas naphthae.</title>
        <authorList>
            <person name="Kim S."/>
            <person name="Heo J."/>
            <person name="Kwon S.-W."/>
        </authorList>
    </citation>
    <scope>NUCLEOTIDE SEQUENCE [LARGE SCALE GENOMIC DNA]</scope>
    <source>
        <strain evidence="2 3">KACC 18716</strain>
    </source>
</reference>
<keyword evidence="1" id="KW-0812">Transmembrane</keyword>
<keyword evidence="3" id="KW-1185">Reference proteome</keyword>
<dbReference type="Pfam" id="PF10129">
    <property type="entry name" value="OpgC_C"/>
    <property type="match status" value="1"/>
</dbReference>
<organism evidence="2 3">
    <name type="scientific">Sphingomonas naphthae</name>
    <dbReference type="NCBI Taxonomy" id="1813468"/>
    <lineage>
        <taxon>Bacteria</taxon>
        <taxon>Pseudomonadati</taxon>
        <taxon>Pseudomonadota</taxon>
        <taxon>Alphaproteobacteria</taxon>
        <taxon>Sphingomonadales</taxon>
        <taxon>Sphingomonadaceae</taxon>
        <taxon>Sphingomonas</taxon>
    </lineage>
</organism>
<feature type="transmembrane region" description="Helical" evidence="1">
    <location>
        <begin position="286"/>
        <end position="304"/>
    </location>
</feature>
<dbReference type="PANTHER" id="PTHR38592">
    <property type="entry name" value="BLL4819 PROTEIN"/>
    <property type="match status" value="1"/>
</dbReference>
<name>A0ABY7TQR7_9SPHN</name>
<feature type="transmembrane region" description="Helical" evidence="1">
    <location>
        <begin position="27"/>
        <end position="46"/>
    </location>
</feature>
<accession>A0ABY7TQR7</accession>
<keyword evidence="1" id="KW-0472">Membrane</keyword>
<protein>
    <submittedName>
        <fullName evidence="2">OpgC domain-containing protein</fullName>
    </submittedName>
</protein>
<feature type="transmembrane region" description="Helical" evidence="1">
    <location>
        <begin position="248"/>
        <end position="266"/>
    </location>
</feature>
<evidence type="ECO:0000313" key="2">
    <source>
        <dbReference type="EMBL" id="WCT75285.1"/>
    </source>
</evidence>
<feature type="transmembrane region" description="Helical" evidence="1">
    <location>
        <begin position="105"/>
        <end position="122"/>
    </location>
</feature>
<dbReference type="Proteomes" id="UP001220395">
    <property type="component" value="Chromosome"/>
</dbReference>
<feature type="transmembrane region" description="Helical" evidence="1">
    <location>
        <begin position="134"/>
        <end position="152"/>
    </location>
</feature>
<feature type="transmembrane region" description="Helical" evidence="1">
    <location>
        <begin position="348"/>
        <end position="368"/>
    </location>
</feature>
<feature type="transmembrane region" description="Helical" evidence="1">
    <location>
        <begin position="58"/>
        <end position="85"/>
    </location>
</feature>
<feature type="transmembrane region" description="Helical" evidence="1">
    <location>
        <begin position="158"/>
        <end position="177"/>
    </location>
</feature>
<gene>
    <name evidence="2" type="primary">opgC</name>
    <name evidence="2" type="ORF">PQ455_08730</name>
</gene>